<evidence type="ECO:0000313" key="6">
    <source>
        <dbReference type="EMBL" id="KAG7530725.1"/>
    </source>
</evidence>
<dbReference type="AlphaFoldDB" id="A0A8K0NNV0"/>
<dbReference type="GO" id="GO:0008270">
    <property type="term" value="F:zinc ion binding"/>
    <property type="evidence" value="ECO:0007669"/>
    <property type="project" value="UniProtKB-KW"/>
</dbReference>
<reference evidence="6" key="1">
    <citation type="submission" date="2020-04" db="EMBL/GenBank/DDBJ databases">
        <title>Analysis of mating type loci in Filobasidium floriforme.</title>
        <authorList>
            <person name="Nowrousian M."/>
        </authorList>
    </citation>
    <scope>NUCLEOTIDE SEQUENCE</scope>
    <source>
        <strain evidence="6">CBS 6242</strain>
    </source>
</reference>
<proteinExistence type="predicted"/>
<evidence type="ECO:0000256" key="3">
    <source>
        <dbReference type="ARBA" id="ARBA00022833"/>
    </source>
</evidence>
<feature type="domain" description="DNL-type" evidence="5">
    <location>
        <begin position="89"/>
        <end position="179"/>
    </location>
</feature>
<dbReference type="GO" id="GO:0050821">
    <property type="term" value="P:protein stabilization"/>
    <property type="evidence" value="ECO:0007669"/>
    <property type="project" value="TreeGrafter"/>
</dbReference>
<name>A0A8K0NNV0_9TREE</name>
<dbReference type="InterPro" id="IPR024158">
    <property type="entry name" value="Mt_import_TIM15"/>
</dbReference>
<accession>A0A8K0NNV0</accession>
<keyword evidence="7" id="KW-1185">Reference proteome</keyword>
<dbReference type="GO" id="GO:0051087">
    <property type="term" value="F:protein-folding chaperone binding"/>
    <property type="evidence" value="ECO:0007669"/>
    <property type="project" value="TreeGrafter"/>
</dbReference>
<keyword evidence="3" id="KW-0862">Zinc</keyword>
<dbReference type="PANTHER" id="PTHR20922">
    <property type="entry name" value="DNL-TYPE ZINC FINGER PROTEIN"/>
    <property type="match status" value="1"/>
</dbReference>
<organism evidence="6 7">
    <name type="scientific">Filobasidium floriforme</name>
    <dbReference type="NCBI Taxonomy" id="5210"/>
    <lineage>
        <taxon>Eukaryota</taxon>
        <taxon>Fungi</taxon>
        <taxon>Dikarya</taxon>
        <taxon>Basidiomycota</taxon>
        <taxon>Agaricomycotina</taxon>
        <taxon>Tremellomycetes</taxon>
        <taxon>Filobasidiales</taxon>
        <taxon>Filobasidiaceae</taxon>
        <taxon>Filobasidium</taxon>
    </lineage>
</organism>
<dbReference type="EMBL" id="JABELV010000110">
    <property type="protein sequence ID" value="KAG7530725.1"/>
    <property type="molecule type" value="Genomic_DNA"/>
</dbReference>
<comment type="caution">
    <text evidence="6">The sequence shown here is derived from an EMBL/GenBank/DDBJ whole genome shotgun (WGS) entry which is preliminary data.</text>
</comment>
<evidence type="ECO:0000256" key="4">
    <source>
        <dbReference type="PROSITE-ProRule" id="PRU00834"/>
    </source>
</evidence>
<dbReference type="PANTHER" id="PTHR20922:SF13">
    <property type="entry name" value="DNL-TYPE ZINC FINGER PROTEIN"/>
    <property type="match status" value="1"/>
</dbReference>
<dbReference type="GO" id="GO:0006457">
    <property type="term" value="P:protein folding"/>
    <property type="evidence" value="ECO:0007669"/>
    <property type="project" value="TreeGrafter"/>
</dbReference>
<gene>
    <name evidence="6" type="ORF">FFLO_04833</name>
</gene>
<protein>
    <recommendedName>
        <fullName evidence="5">DNL-type domain-containing protein</fullName>
    </recommendedName>
</protein>
<dbReference type="GO" id="GO:0005739">
    <property type="term" value="C:mitochondrion"/>
    <property type="evidence" value="ECO:0007669"/>
    <property type="project" value="TreeGrafter"/>
</dbReference>
<dbReference type="PROSITE" id="PS51501">
    <property type="entry name" value="ZF_DNL"/>
    <property type="match status" value="1"/>
</dbReference>
<dbReference type="InterPro" id="IPR007853">
    <property type="entry name" value="Znf_DNL-typ"/>
</dbReference>
<evidence type="ECO:0000256" key="2">
    <source>
        <dbReference type="ARBA" id="ARBA00022771"/>
    </source>
</evidence>
<evidence type="ECO:0000256" key="1">
    <source>
        <dbReference type="ARBA" id="ARBA00022723"/>
    </source>
</evidence>
<evidence type="ECO:0000259" key="5">
    <source>
        <dbReference type="PROSITE" id="PS51501"/>
    </source>
</evidence>
<evidence type="ECO:0000313" key="7">
    <source>
        <dbReference type="Proteomes" id="UP000812966"/>
    </source>
</evidence>
<dbReference type="Proteomes" id="UP000812966">
    <property type="component" value="Unassembled WGS sequence"/>
</dbReference>
<keyword evidence="2 4" id="KW-0863">Zinc-finger</keyword>
<keyword evidence="1" id="KW-0479">Metal-binding</keyword>
<sequence length="179" mass="19794">MSLRLSARGLAPFFKQALRPQPLASTSRLPIRPALPLAPSSSTTSLPYAQFARRFKSTSTSTSAESNTEEGTSTNLKFVDENGNPLRIEPKLSLTFTCSVDKCGERSTHEFAKRSYTKGIVIVQCPGCKNRHLIADHLGWFKEVTEEGRHRTIEDLMKAKGEKVTRGKVGQDGDIEIID</sequence>
<dbReference type="Pfam" id="PF05180">
    <property type="entry name" value="zf-DNL"/>
    <property type="match status" value="1"/>
</dbReference>
<dbReference type="GO" id="GO:0030150">
    <property type="term" value="P:protein import into mitochondrial matrix"/>
    <property type="evidence" value="ECO:0007669"/>
    <property type="project" value="TreeGrafter"/>
</dbReference>